<organism evidence="1 2">
    <name type="scientific">Dreissena polymorpha</name>
    <name type="common">Zebra mussel</name>
    <name type="synonym">Mytilus polymorpha</name>
    <dbReference type="NCBI Taxonomy" id="45954"/>
    <lineage>
        <taxon>Eukaryota</taxon>
        <taxon>Metazoa</taxon>
        <taxon>Spiralia</taxon>
        <taxon>Lophotrochozoa</taxon>
        <taxon>Mollusca</taxon>
        <taxon>Bivalvia</taxon>
        <taxon>Autobranchia</taxon>
        <taxon>Heteroconchia</taxon>
        <taxon>Euheterodonta</taxon>
        <taxon>Imparidentia</taxon>
        <taxon>Neoheterodontei</taxon>
        <taxon>Myida</taxon>
        <taxon>Dreissenoidea</taxon>
        <taxon>Dreissenidae</taxon>
        <taxon>Dreissena</taxon>
    </lineage>
</organism>
<protein>
    <submittedName>
        <fullName evidence="1">Uncharacterized protein</fullName>
    </submittedName>
</protein>
<accession>A0A9D4CJN2</accession>
<comment type="caution">
    <text evidence="1">The sequence shown here is derived from an EMBL/GenBank/DDBJ whole genome shotgun (WGS) entry which is preliminary data.</text>
</comment>
<dbReference type="Proteomes" id="UP000828390">
    <property type="component" value="Unassembled WGS sequence"/>
</dbReference>
<name>A0A9D4CJN2_DREPO</name>
<dbReference type="EMBL" id="JAIWYP010000012">
    <property type="protein sequence ID" value="KAH3726152.1"/>
    <property type="molecule type" value="Genomic_DNA"/>
</dbReference>
<evidence type="ECO:0000313" key="2">
    <source>
        <dbReference type="Proteomes" id="UP000828390"/>
    </source>
</evidence>
<dbReference type="AlphaFoldDB" id="A0A9D4CJN2"/>
<evidence type="ECO:0000313" key="1">
    <source>
        <dbReference type="EMBL" id="KAH3726152.1"/>
    </source>
</evidence>
<reference evidence="1" key="2">
    <citation type="submission" date="2020-11" db="EMBL/GenBank/DDBJ databases">
        <authorList>
            <person name="McCartney M.A."/>
            <person name="Auch B."/>
            <person name="Kono T."/>
            <person name="Mallez S."/>
            <person name="Becker A."/>
            <person name="Gohl D.M."/>
            <person name="Silverstein K.A.T."/>
            <person name="Koren S."/>
            <person name="Bechman K.B."/>
            <person name="Herman A."/>
            <person name="Abrahante J.E."/>
            <person name="Garbe J."/>
        </authorList>
    </citation>
    <scope>NUCLEOTIDE SEQUENCE</scope>
    <source>
        <strain evidence="1">Duluth1</strain>
        <tissue evidence="1">Whole animal</tissue>
    </source>
</reference>
<reference evidence="1" key="1">
    <citation type="journal article" date="2019" name="bioRxiv">
        <title>The Genome of the Zebra Mussel, Dreissena polymorpha: A Resource for Invasive Species Research.</title>
        <authorList>
            <person name="McCartney M.A."/>
            <person name="Auch B."/>
            <person name="Kono T."/>
            <person name="Mallez S."/>
            <person name="Zhang Y."/>
            <person name="Obille A."/>
            <person name="Becker A."/>
            <person name="Abrahante J.E."/>
            <person name="Garbe J."/>
            <person name="Badalamenti J.P."/>
            <person name="Herman A."/>
            <person name="Mangelson H."/>
            <person name="Liachko I."/>
            <person name="Sullivan S."/>
            <person name="Sone E.D."/>
            <person name="Koren S."/>
            <person name="Silverstein K.A.T."/>
            <person name="Beckman K.B."/>
            <person name="Gohl D.M."/>
        </authorList>
    </citation>
    <scope>NUCLEOTIDE SEQUENCE</scope>
    <source>
        <strain evidence="1">Duluth1</strain>
        <tissue evidence="1">Whole animal</tissue>
    </source>
</reference>
<proteinExistence type="predicted"/>
<sequence>MNISLALNTHFKDGHPVVARVPIAKRTVVPPNSVVRLKCDMSVQMKDYFVEPKTDMKLVVPRVVRHGGDCPVVSFINPTENYRVLKKGSII</sequence>
<keyword evidence="2" id="KW-1185">Reference proteome</keyword>
<gene>
    <name evidence="1" type="ORF">DPMN_052008</name>
</gene>